<evidence type="ECO:0000256" key="4">
    <source>
        <dbReference type="ARBA" id="ARBA00022605"/>
    </source>
</evidence>
<reference evidence="12 13" key="1">
    <citation type="submission" date="2016-12" db="EMBL/GenBank/DDBJ databases">
        <title>Isolation and genomic insights into novel planktonic Zetaproteobacteria from stratified waters of the Chesapeake Bay.</title>
        <authorList>
            <person name="McAllister S.M."/>
            <person name="Kato S."/>
            <person name="Chan C.S."/>
            <person name="Chiu B.K."/>
            <person name="Field E.K."/>
        </authorList>
    </citation>
    <scope>NUCLEOTIDE SEQUENCE [LARGE SCALE GENOMIC DNA]</scope>
    <source>
        <strain evidence="12 13">CP-8</strain>
    </source>
</reference>
<dbReference type="PANTHER" id="PTHR21087">
    <property type="entry name" value="SHIKIMATE KINASE"/>
    <property type="match status" value="1"/>
</dbReference>
<dbReference type="CDD" id="cd00464">
    <property type="entry name" value="SK"/>
    <property type="match status" value="1"/>
</dbReference>
<comment type="pathway">
    <text evidence="1 11">Metabolic intermediate biosynthesis; chorismate biosynthesis; chorismate from D-erythrose 4-phosphate and phosphoenolpyruvate: step 5/7.</text>
</comment>
<dbReference type="GO" id="GO:0005829">
    <property type="term" value="C:cytosol"/>
    <property type="evidence" value="ECO:0007669"/>
    <property type="project" value="TreeGrafter"/>
</dbReference>
<protein>
    <recommendedName>
        <fullName evidence="3 11">Shikimate kinase</fullName>
        <shortName evidence="11">SK</shortName>
        <ecNumber evidence="3 11">2.7.1.71</ecNumber>
    </recommendedName>
</protein>
<dbReference type="GO" id="GO:0016829">
    <property type="term" value="F:lyase activity"/>
    <property type="evidence" value="ECO:0007669"/>
    <property type="project" value="UniProtKB-KW"/>
</dbReference>
<dbReference type="GO" id="GO:0009423">
    <property type="term" value="P:chorismate biosynthetic process"/>
    <property type="evidence" value="ECO:0007669"/>
    <property type="project" value="UniProtKB-UniRule"/>
</dbReference>
<dbReference type="EMBL" id="CP018800">
    <property type="protein sequence ID" value="ATX82988.1"/>
    <property type="molecule type" value="Genomic_DNA"/>
</dbReference>
<dbReference type="InterPro" id="IPR031322">
    <property type="entry name" value="Shikimate/glucono_kinase"/>
</dbReference>
<dbReference type="SUPFAM" id="SSF52540">
    <property type="entry name" value="P-loop containing nucleoside triphosphate hydrolases"/>
    <property type="match status" value="1"/>
</dbReference>
<gene>
    <name evidence="11" type="primary">aroK</name>
    <name evidence="12" type="ORF">Ga0123462_2153</name>
</gene>
<evidence type="ECO:0000256" key="5">
    <source>
        <dbReference type="ARBA" id="ARBA00022679"/>
    </source>
</evidence>
<evidence type="ECO:0000256" key="6">
    <source>
        <dbReference type="ARBA" id="ARBA00022741"/>
    </source>
</evidence>
<dbReference type="InterPro" id="IPR000623">
    <property type="entry name" value="Shikimate_kinase/TSH1"/>
</dbReference>
<evidence type="ECO:0000256" key="10">
    <source>
        <dbReference type="ARBA" id="ARBA00048567"/>
    </source>
</evidence>
<feature type="binding site" evidence="11">
    <location>
        <begin position="22"/>
        <end position="27"/>
    </location>
    <ligand>
        <name>ATP</name>
        <dbReference type="ChEBI" id="CHEBI:30616"/>
    </ligand>
</feature>
<evidence type="ECO:0000313" key="13">
    <source>
        <dbReference type="Proteomes" id="UP000231637"/>
    </source>
</evidence>
<dbReference type="RefSeq" id="WP_232726449.1">
    <property type="nucleotide sequence ID" value="NZ_CP018800.1"/>
</dbReference>
<keyword evidence="6 11" id="KW-0547">Nucleotide-binding</keyword>
<comment type="subunit">
    <text evidence="11">Monomer.</text>
</comment>
<keyword evidence="4 11" id="KW-0028">Amino-acid biosynthesis</keyword>
<keyword evidence="9 11" id="KW-0057">Aromatic amino acid biosynthesis</keyword>
<feature type="binding site" evidence="11">
    <location>
        <position position="26"/>
    </location>
    <ligand>
        <name>Mg(2+)</name>
        <dbReference type="ChEBI" id="CHEBI:18420"/>
    </ligand>
</feature>
<dbReference type="Proteomes" id="UP000231637">
    <property type="component" value="Chromosome"/>
</dbReference>
<dbReference type="AlphaFoldDB" id="A0A2K8L6P5"/>
<dbReference type="EC" id="2.7.1.71" evidence="3 11"/>
<feature type="binding site" evidence="11">
    <location>
        <position position="68"/>
    </location>
    <ligand>
        <name>substrate</name>
    </ligand>
</feature>
<evidence type="ECO:0000256" key="8">
    <source>
        <dbReference type="ARBA" id="ARBA00022840"/>
    </source>
</evidence>
<feature type="binding site" evidence="11">
    <location>
        <position position="89"/>
    </location>
    <ligand>
        <name>substrate</name>
    </ligand>
</feature>
<evidence type="ECO:0000256" key="7">
    <source>
        <dbReference type="ARBA" id="ARBA00022777"/>
    </source>
</evidence>
<keyword evidence="8 11" id="KW-0067">ATP-binding</keyword>
<dbReference type="PRINTS" id="PR01100">
    <property type="entry name" value="SHIKIMTKNASE"/>
</dbReference>
<proteinExistence type="inferred from homology"/>
<keyword evidence="12" id="KW-0456">Lyase</keyword>
<sequence length="209" mass="23048">MEVIMAEEGICQIYPVLIGLMGCGKSSIGKLLAAELGITFLDLDHYIVEKAGRTIPEIFAEVGEEGFRDLETKALREVLGTPVVLASGGGVVMRAENRAMLAAHAPVIWLKSSLHFLAGRIQGDENRPLTAGRDALTVLQQLAEIRYPYYTQCADYILHRGEMNKAQSLHAVIEYLRQWKFEHSEGFANAPRHDAAALLAQDDTTILDE</sequence>
<evidence type="ECO:0000256" key="2">
    <source>
        <dbReference type="ARBA" id="ARBA00006997"/>
    </source>
</evidence>
<dbReference type="KEGG" id="mfn:Ga0123462_2153"/>
<dbReference type="GO" id="GO:0000287">
    <property type="term" value="F:magnesium ion binding"/>
    <property type="evidence" value="ECO:0007669"/>
    <property type="project" value="UniProtKB-UniRule"/>
</dbReference>
<dbReference type="Pfam" id="PF01202">
    <property type="entry name" value="SKI"/>
    <property type="match status" value="1"/>
</dbReference>
<evidence type="ECO:0000256" key="3">
    <source>
        <dbReference type="ARBA" id="ARBA00012154"/>
    </source>
</evidence>
<dbReference type="GO" id="GO:0004765">
    <property type="term" value="F:shikimate kinase activity"/>
    <property type="evidence" value="ECO:0007669"/>
    <property type="project" value="UniProtKB-UniRule"/>
</dbReference>
<keyword evidence="13" id="KW-1185">Reference proteome</keyword>
<keyword evidence="11" id="KW-0963">Cytoplasm</keyword>
<dbReference type="GO" id="GO:0005524">
    <property type="term" value="F:ATP binding"/>
    <property type="evidence" value="ECO:0007669"/>
    <property type="project" value="UniProtKB-UniRule"/>
</dbReference>
<evidence type="ECO:0000313" key="12">
    <source>
        <dbReference type="EMBL" id="ATX82988.1"/>
    </source>
</evidence>
<comment type="similarity">
    <text evidence="2 11">Belongs to the shikimate kinase family.</text>
</comment>
<keyword evidence="5 11" id="KW-0808">Transferase</keyword>
<organism evidence="12 13">
    <name type="scientific">Mariprofundus ferrinatatus</name>
    <dbReference type="NCBI Taxonomy" id="1921087"/>
    <lineage>
        <taxon>Bacteria</taxon>
        <taxon>Pseudomonadati</taxon>
        <taxon>Pseudomonadota</taxon>
        <taxon>Candidatius Mariprofundia</taxon>
        <taxon>Mariprofundales</taxon>
        <taxon>Mariprofundaceae</taxon>
        <taxon>Mariprofundus</taxon>
    </lineage>
</organism>
<dbReference type="UniPathway" id="UPA00053">
    <property type="reaction ID" value="UER00088"/>
</dbReference>
<dbReference type="InterPro" id="IPR023000">
    <property type="entry name" value="Shikimate_kinase_CS"/>
</dbReference>
<evidence type="ECO:0000256" key="1">
    <source>
        <dbReference type="ARBA" id="ARBA00004842"/>
    </source>
</evidence>
<name>A0A2K8L6P5_9PROT</name>
<feature type="binding site" evidence="11">
    <location>
        <position position="146"/>
    </location>
    <ligand>
        <name>substrate</name>
    </ligand>
</feature>
<dbReference type="InterPro" id="IPR027417">
    <property type="entry name" value="P-loop_NTPase"/>
</dbReference>
<evidence type="ECO:0000256" key="11">
    <source>
        <dbReference type="HAMAP-Rule" id="MF_00109"/>
    </source>
</evidence>
<feature type="binding site" evidence="11">
    <location>
        <position position="44"/>
    </location>
    <ligand>
        <name>substrate</name>
    </ligand>
</feature>
<keyword evidence="7 11" id="KW-0418">Kinase</keyword>
<feature type="binding site" evidence="11">
    <location>
        <position position="127"/>
    </location>
    <ligand>
        <name>ATP</name>
        <dbReference type="ChEBI" id="CHEBI:30616"/>
    </ligand>
</feature>
<dbReference type="GO" id="GO:0009073">
    <property type="term" value="P:aromatic amino acid family biosynthetic process"/>
    <property type="evidence" value="ECO:0007669"/>
    <property type="project" value="UniProtKB-KW"/>
</dbReference>
<comment type="caution">
    <text evidence="11">Lacks conserved residue(s) required for the propagation of feature annotation.</text>
</comment>
<dbReference type="GO" id="GO:0008652">
    <property type="term" value="P:amino acid biosynthetic process"/>
    <property type="evidence" value="ECO:0007669"/>
    <property type="project" value="UniProtKB-KW"/>
</dbReference>
<keyword evidence="11" id="KW-0460">Magnesium</keyword>
<accession>A0A2K8L6P5</accession>
<keyword evidence="11" id="KW-0479">Metal-binding</keyword>
<evidence type="ECO:0000256" key="9">
    <source>
        <dbReference type="ARBA" id="ARBA00023141"/>
    </source>
</evidence>
<comment type="function">
    <text evidence="11">Catalyzes the specific phosphorylation of the 3-hydroxyl group of shikimic acid using ATP as a cosubstrate.</text>
</comment>
<dbReference type="PANTHER" id="PTHR21087:SF16">
    <property type="entry name" value="SHIKIMATE KINASE 1, CHLOROPLASTIC"/>
    <property type="match status" value="1"/>
</dbReference>
<comment type="cofactor">
    <cofactor evidence="11">
        <name>Mg(2+)</name>
        <dbReference type="ChEBI" id="CHEBI:18420"/>
    </cofactor>
    <text evidence="11">Binds 1 Mg(2+) ion per subunit.</text>
</comment>
<dbReference type="HAMAP" id="MF_00109">
    <property type="entry name" value="Shikimate_kinase"/>
    <property type="match status" value="1"/>
</dbReference>
<comment type="subcellular location">
    <subcellularLocation>
        <location evidence="11">Cytoplasm</location>
    </subcellularLocation>
</comment>
<comment type="catalytic activity">
    <reaction evidence="10 11">
        <text>shikimate + ATP = 3-phosphoshikimate + ADP + H(+)</text>
        <dbReference type="Rhea" id="RHEA:13121"/>
        <dbReference type="ChEBI" id="CHEBI:15378"/>
        <dbReference type="ChEBI" id="CHEBI:30616"/>
        <dbReference type="ChEBI" id="CHEBI:36208"/>
        <dbReference type="ChEBI" id="CHEBI:145989"/>
        <dbReference type="ChEBI" id="CHEBI:456216"/>
        <dbReference type="EC" id="2.7.1.71"/>
    </reaction>
</comment>
<dbReference type="Gene3D" id="3.40.50.300">
    <property type="entry name" value="P-loop containing nucleotide triphosphate hydrolases"/>
    <property type="match status" value="1"/>
</dbReference>
<dbReference type="PROSITE" id="PS01128">
    <property type="entry name" value="SHIKIMATE_KINASE"/>
    <property type="match status" value="1"/>
</dbReference>